<dbReference type="GO" id="GO:0140359">
    <property type="term" value="F:ABC-type transporter activity"/>
    <property type="evidence" value="ECO:0007669"/>
    <property type="project" value="InterPro"/>
</dbReference>
<dbReference type="InterPro" id="IPR011527">
    <property type="entry name" value="ABC1_TM_dom"/>
</dbReference>
<dbReference type="EMBL" id="ANJA01003948">
    <property type="protein sequence ID" value="ETO60350.1"/>
    <property type="molecule type" value="Genomic_DNA"/>
</dbReference>
<dbReference type="InterPro" id="IPR003593">
    <property type="entry name" value="AAA+_ATPase"/>
</dbReference>
<dbReference type="GO" id="GO:0016887">
    <property type="term" value="F:ATP hydrolysis activity"/>
    <property type="evidence" value="ECO:0007669"/>
    <property type="project" value="InterPro"/>
</dbReference>
<keyword evidence="5" id="KW-0677">Repeat</keyword>
<evidence type="ECO:0000256" key="5">
    <source>
        <dbReference type="ARBA" id="ARBA00022737"/>
    </source>
</evidence>
<feature type="transmembrane region" description="Helical" evidence="10">
    <location>
        <begin position="720"/>
        <end position="741"/>
    </location>
</feature>
<dbReference type="InterPro" id="IPR027417">
    <property type="entry name" value="P-loop_NTPase"/>
</dbReference>
<feature type="transmembrane region" description="Helical" evidence="10">
    <location>
        <begin position="238"/>
        <end position="257"/>
    </location>
</feature>
<feature type="transmembrane region" description="Helical" evidence="10">
    <location>
        <begin position="324"/>
        <end position="344"/>
    </location>
</feature>
<dbReference type="Pfam" id="PF00664">
    <property type="entry name" value="ABC_membrane"/>
    <property type="match status" value="2"/>
</dbReference>
<accession>A0A080Z139</accession>
<dbReference type="FunFam" id="1.20.1560.10:FF:000063">
    <property type="entry name" value="Multidrug resistance protein ABC transporter"/>
    <property type="match status" value="1"/>
</dbReference>
<name>A0A080Z139_PHYNI</name>
<comment type="subcellular location">
    <subcellularLocation>
        <location evidence="1">Vacuole membrane</location>
        <topology evidence="1">Multi-pass membrane protein</topology>
    </subcellularLocation>
</comment>
<dbReference type="Gene3D" id="1.20.1560.10">
    <property type="entry name" value="ABC transporter type 1, transmembrane domain"/>
    <property type="match status" value="2"/>
</dbReference>
<feature type="transmembrane region" description="Helical" evidence="10">
    <location>
        <begin position="350"/>
        <end position="369"/>
    </location>
</feature>
<dbReference type="CDD" id="cd18580">
    <property type="entry name" value="ABC_6TM_ABCC_D2"/>
    <property type="match status" value="1"/>
</dbReference>
<evidence type="ECO:0000313" key="14">
    <source>
        <dbReference type="Proteomes" id="UP000028582"/>
    </source>
</evidence>
<dbReference type="FunFam" id="1.20.1560.10:FF:000362">
    <property type="entry name" value="Uncharacterized protein"/>
    <property type="match status" value="1"/>
</dbReference>
<gene>
    <name evidence="13" type="ORF">F444_21433</name>
</gene>
<keyword evidence="8 10" id="KW-1133">Transmembrane helix</keyword>
<organism evidence="13 14">
    <name type="scientific">Phytophthora nicotianae P1976</name>
    <dbReference type="NCBI Taxonomy" id="1317066"/>
    <lineage>
        <taxon>Eukaryota</taxon>
        <taxon>Sar</taxon>
        <taxon>Stramenopiles</taxon>
        <taxon>Oomycota</taxon>
        <taxon>Peronosporomycetes</taxon>
        <taxon>Peronosporales</taxon>
        <taxon>Peronosporaceae</taxon>
        <taxon>Phytophthora</taxon>
    </lineage>
</organism>
<keyword evidence="4 10" id="KW-0812">Transmembrane</keyword>
<dbReference type="Gene3D" id="3.40.50.300">
    <property type="entry name" value="P-loop containing nucleotide triphosphate hydrolases"/>
    <property type="match status" value="2"/>
</dbReference>
<feature type="transmembrane region" description="Helical" evidence="10">
    <location>
        <begin position="855"/>
        <end position="873"/>
    </location>
</feature>
<comment type="caution">
    <text evidence="13">The sequence shown here is derived from an EMBL/GenBank/DDBJ whole genome shotgun (WGS) entry which is preliminary data.</text>
</comment>
<dbReference type="CDD" id="cd18579">
    <property type="entry name" value="ABC_6TM_ABCC_D1"/>
    <property type="match status" value="1"/>
</dbReference>
<reference evidence="13 14" key="1">
    <citation type="submission" date="2013-11" db="EMBL/GenBank/DDBJ databases">
        <title>The Genome Sequence of Phytophthora parasitica P1976.</title>
        <authorList>
            <consortium name="The Broad Institute Genomics Platform"/>
            <person name="Russ C."/>
            <person name="Tyler B."/>
            <person name="Panabieres F."/>
            <person name="Shan W."/>
            <person name="Tripathy S."/>
            <person name="Grunwald N."/>
            <person name="Machado M."/>
            <person name="Johnson C.S."/>
            <person name="Walker B."/>
            <person name="Young S."/>
            <person name="Zeng Q."/>
            <person name="Gargeya S."/>
            <person name="Fitzgerald M."/>
            <person name="Haas B."/>
            <person name="Abouelleil A."/>
            <person name="Allen A.W."/>
            <person name="Alvarado L."/>
            <person name="Arachchi H.M."/>
            <person name="Berlin A.M."/>
            <person name="Chapman S.B."/>
            <person name="Gainer-Dewar J."/>
            <person name="Goldberg J."/>
            <person name="Griggs A."/>
            <person name="Gujja S."/>
            <person name="Hansen M."/>
            <person name="Howarth C."/>
            <person name="Imamovic A."/>
            <person name="Ireland A."/>
            <person name="Larimer J."/>
            <person name="McCowan C."/>
            <person name="Murphy C."/>
            <person name="Pearson M."/>
            <person name="Poon T.W."/>
            <person name="Priest M."/>
            <person name="Roberts A."/>
            <person name="Saif S."/>
            <person name="Shea T."/>
            <person name="Sisk P."/>
            <person name="Sykes S."/>
            <person name="Wortman J."/>
            <person name="Nusbaum C."/>
            <person name="Birren B."/>
        </authorList>
    </citation>
    <scope>NUCLEOTIDE SEQUENCE [LARGE SCALE GENOMIC DNA]</scope>
    <source>
        <strain evidence="13 14">P1976</strain>
    </source>
</reference>
<protein>
    <recommendedName>
        <fullName evidence="15">Multidrug resistance-associated protein 1</fullName>
    </recommendedName>
</protein>
<dbReference type="PROSITE" id="PS00211">
    <property type="entry name" value="ABC_TRANSPORTER_1"/>
    <property type="match status" value="1"/>
</dbReference>
<dbReference type="PROSITE" id="PS50893">
    <property type="entry name" value="ABC_TRANSPORTER_2"/>
    <property type="match status" value="2"/>
</dbReference>
<dbReference type="FunFam" id="3.40.50.300:FF:000610">
    <property type="entry name" value="Multidrug resistance-associated ABC transporter"/>
    <property type="match status" value="1"/>
</dbReference>
<dbReference type="InterPro" id="IPR044746">
    <property type="entry name" value="ABCC_6TM_D1"/>
</dbReference>
<dbReference type="SUPFAM" id="SSF90123">
    <property type="entry name" value="ABC transporter transmembrane region"/>
    <property type="match status" value="2"/>
</dbReference>
<dbReference type="InterPro" id="IPR050173">
    <property type="entry name" value="ABC_transporter_C-like"/>
</dbReference>
<evidence type="ECO:0000256" key="10">
    <source>
        <dbReference type="SAM" id="Phobius"/>
    </source>
</evidence>
<dbReference type="PROSITE" id="PS50929">
    <property type="entry name" value="ABC_TM1F"/>
    <property type="match status" value="2"/>
</dbReference>
<evidence type="ECO:0000256" key="2">
    <source>
        <dbReference type="ARBA" id="ARBA00009726"/>
    </source>
</evidence>
<dbReference type="InterPro" id="IPR017871">
    <property type="entry name" value="ABC_transporter-like_CS"/>
</dbReference>
<keyword evidence="6" id="KW-0547">Nucleotide-binding</keyword>
<feature type="domain" description="ABC transporter" evidence="11">
    <location>
        <begin position="1056"/>
        <end position="1290"/>
    </location>
</feature>
<evidence type="ECO:0000256" key="3">
    <source>
        <dbReference type="ARBA" id="ARBA00022448"/>
    </source>
</evidence>
<evidence type="ECO:0000259" key="11">
    <source>
        <dbReference type="PROSITE" id="PS50893"/>
    </source>
</evidence>
<dbReference type="CDD" id="cd03244">
    <property type="entry name" value="ABCC_MRP_domain2"/>
    <property type="match status" value="1"/>
</dbReference>
<evidence type="ECO:0000256" key="4">
    <source>
        <dbReference type="ARBA" id="ARBA00022692"/>
    </source>
</evidence>
<feature type="transmembrane region" description="Helical" evidence="10">
    <location>
        <begin position="779"/>
        <end position="803"/>
    </location>
</feature>
<dbReference type="PANTHER" id="PTHR24223:SF443">
    <property type="entry name" value="MULTIDRUG-RESISTANCE LIKE PROTEIN 1, ISOFORM I"/>
    <property type="match status" value="1"/>
</dbReference>
<dbReference type="InterPro" id="IPR036640">
    <property type="entry name" value="ABC1_TM_sf"/>
</dbReference>
<dbReference type="SUPFAM" id="SSF52540">
    <property type="entry name" value="P-loop containing nucleoside triphosphate hydrolases"/>
    <property type="match status" value="2"/>
</dbReference>
<sequence length="1310" mass="145652">MASPPWRTYATFQSSTRRPDTPNVQESAGFFSRTFLFWVKPLMQQAHKQQLNASDVWPLRQSIQADVILQIFKTPLQQHKNSLPKAFAHVFWFQFVLTGLTMLVSMLCNLMGPMALNRVVTALSDTSEEDEKLVTTAARWVGLVFAAQVIQALADCYTGIQNEVTAIQCICLLKTLLYRKMMKLSASSRKKKSTGELTNMYTADCESLVRTALVVHQMWLIPLQIIVVSYMLVRVLSFAAFAGIAVIVLMLWLNHLVSKRMHSLQRKVRREKDKRMKKVTEAFKAMSIVKLNAWEDPITARINAARETELHALLKMRIMTSLSIVLLWGMPVFVSIAAFGTFSVVLHRDLTPAIVFTSLALFLLIQAPLRSITSIVSMAIQCSVALERISSFLSMAELEESNVIRIDDPVAEKYVAKDVIVAVKHGEFAWDKDGFSMLRDVNFEVKTGEFVVIQGPVGCGKSSLCSALLGEMEKRKGTVFVGGSVAYYSQQPWIQNMTLKDNILFGHQFDRTKYEKVLDACALTRDLESLSAGDLTEIGERGVNLSGGQQARVALARACYSNASVFILDSPLSAVDAIVQNEIFEKCLLGLLKDKTLILVTHNPEIITSKFITRAVTIDEAGAIVETYRADNEMDYEPLVSPIGRDTYSLSFDSDATTQYSPSAGTPSGNAVDVVVLASPGYSTRKKSLSFVSTKGSERGRLVQDEARSDGRVSHHVFEAYYHAVGGLPVVSAILLSQMLWQVLQISSDFWLSHWSNDAATLGKSAASTSAHTAYRLGVYASLGLLAAFMVFGRTVLVTIYGIRAARNLFDRMTYSLMHAPMRFFDANPIGRVLTRYGGDVAAVDVQIPFMFGTLAANVFSVGCSLATAAFLIRWKGFLLVPVIAVYVAVGSFYISPARELQRLSKTTISPVLTHMSESVDGVSIVRAFGQVQRFYQTSSAKLDANHKIWYAQVYVTQWFSLRIQLVGSLLLLVVTSSLVLLHRQLNVAMIGLAFSYSLKIAANLEGIIRSITRIETVMISPERMQEYIEIEQEAPFRIPMIDPPAHLEWPSTGSIVFDQVSFRYKPGGDLVLRNLSFSVTGRQKIGVVGRTGAGKSSLTMALFRISELASGKVLIDGVDVATIGLKTLREKLSIIPQSPVLFKGPLRAYLDPFDELTDDQLWRSIREIGLQERIAEDERKLMMVVEENGENFSVGERQMLCMARTLLRHSHIVIFDEATAAIDHETDQNLQRVIRTAFAKSTVLTIAHRLDTILDSDQILVLHKGRLVEFASPTELVSKDRGHFFDLMREGGYLDKFKEQQGITMASIA</sequence>
<proteinExistence type="inferred from homology"/>
<dbReference type="SMART" id="SM00382">
    <property type="entry name" value="AAA"/>
    <property type="match status" value="2"/>
</dbReference>
<evidence type="ECO:0000256" key="9">
    <source>
        <dbReference type="ARBA" id="ARBA00023136"/>
    </source>
</evidence>
<feature type="transmembrane region" description="Helical" evidence="10">
    <location>
        <begin position="86"/>
        <end position="108"/>
    </location>
</feature>
<feature type="transmembrane region" description="Helical" evidence="10">
    <location>
        <begin position="208"/>
        <end position="232"/>
    </location>
</feature>
<dbReference type="InterPro" id="IPR044726">
    <property type="entry name" value="ABCC_6TM_D2"/>
</dbReference>
<feature type="domain" description="ABC transmembrane type-1" evidence="12">
    <location>
        <begin position="733"/>
        <end position="1017"/>
    </location>
</feature>
<keyword evidence="3" id="KW-0813">Transport</keyword>
<keyword evidence="9 10" id="KW-0472">Membrane</keyword>
<feature type="transmembrane region" description="Helical" evidence="10">
    <location>
        <begin position="879"/>
        <end position="896"/>
    </location>
</feature>
<evidence type="ECO:0008006" key="15">
    <source>
        <dbReference type="Google" id="ProtNLM"/>
    </source>
</evidence>
<evidence type="ECO:0000256" key="7">
    <source>
        <dbReference type="ARBA" id="ARBA00022840"/>
    </source>
</evidence>
<dbReference type="Proteomes" id="UP000028582">
    <property type="component" value="Unassembled WGS sequence"/>
</dbReference>
<dbReference type="PANTHER" id="PTHR24223">
    <property type="entry name" value="ATP-BINDING CASSETTE SUB-FAMILY C"/>
    <property type="match status" value="1"/>
</dbReference>
<evidence type="ECO:0000313" key="13">
    <source>
        <dbReference type="EMBL" id="ETO60350.1"/>
    </source>
</evidence>
<dbReference type="OrthoDB" id="6500128at2759"/>
<evidence type="ECO:0000256" key="8">
    <source>
        <dbReference type="ARBA" id="ARBA00022989"/>
    </source>
</evidence>
<evidence type="ECO:0000256" key="6">
    <source>
        <dbReference type="ARBA" id="ARBA00022741"/>
    </source>
</evidence>
<feature type="domain" description="ABC transmembrane type-1" evidence="12">
    <location>
        <begin position="96"/>
        <end position="381"/>
    </location>
</feature>
<comment type="similarity">
    <text evidence="2">Belongs to the ABC transporter superfamily. ABCC family. Conjugate transporter (TC 3.A.1.208) subfamily.</text>
</comment>
<keyword evidence="7" id="KW-0067">ATP-binding</keyword>
<dbReference type="GO" id="GO:0005774">
    <property type="term" value="C:vacuolar membrane"/>
    <property type="evidence" value="ECO:0007669"/>
    <property type="project" value="UniProtKB-SubCell"/>
</dbReference>
<dbReference type="Pfam" id="PF00005">
    <property type="entry name" value="ABC_tran"/>
    <property type="match status" value="2"/>
</dbReference>
<feature type="transmembrane region" description="Helical" evidence="10">
    <location>
        <begin position="964"/>
        <end position="982"/>
    </location>
</feature>
<dbReference type="CDD" id="cd03250">
    <property type="entry name" value="ABCC_MRP_domain1"/>
    <property type="match status" value="1"/>
</dbReference>
<dbReference type="GO" id="GO:0005524">
    <property type="term" value="F:ATP binding"/>
    <property type="evidence" value="ECO:0007669"/>
    <property type="project" value="UniProtKB-KW"/>
</dbReference>
<dbReference type="FunFam" id="3.40.50.300:FF:000997">
    <property type="entry name" value="Multidrug resistance-associated protein 1"/>
    <property type="match status" value="1"/>
</dbReference>
<evidence type="ECO:0000256" key="1">
    <source>
        <dbReference type="ARBA" id="ARBA00004128"/>
    </source>
</evidence>
<evidence type="ECO:0000259" key="12">
    <source>
        <dbReference type="PROSITE" id="PS50929"/>
    </source>
</evidence>
<dbReference type="InterPro" id="IPR003439">
    <property type="entry name" value="ABC_transporter-like_ATP-bd"/>
</dbReference>
<feature type="domain" description="ABC transporter" evidence="11">
    <location>
        <begin position="423"/>
        <end position="646"/>
    </location>
</feature>